<protein>
    <submittedName>
        <fullName evidence="1">Uncharacterized protein</fullName>
    </submittedName>
</protein>
<dbReference type="PANTHER" id="PTHR47446:SF2">
    <property type="entry name" value="RING-TYPE E3 UBIQUITIN TRANSFERASE"/>
    <property type="match status" value="1"/>
</dbReference>
<sequence>MIQRKLECVEVILLKEPIHQLHARDKEIFVITERQGIKLVNESRVVREIFKGKHAKCIAGAKGKLYIGCTDSSIQEYSATNNRELEIKPPTRSWRKQSKCTHSVVAYRDWLYSASRQVEGTTIKEWKKTGKSKFLILPDKGDNVVAMEAVEDFIYLISSSSENNIQIWLRGVPKYLGRISAGSKITSLLAANDIILCGTETGLVKGWIPL</sequence>
<comment type="caution">
    <text evidence="1">The sequence shown here is derived from an EMBL/GenBank/DDBJ whole genome shotgun (WGS) entry which is preliminary data.</text>
</comment>
<keyword evidence="2" id="KW-1185">Reference proteome</keyword>
<dbReference type="InterPro" id="IPR015943">
    <property type="entry name" value="WD40/YVTN_repeat-like_dom_sf"/>
</dbReference>
<dbReference type="SUPFAM" id="SSF50978">
    <property type="entry name" value="WD40 repeat-like"/>
    <property type="match status" value="1"/>
</dbReference>
<dbReference type="InterPro" id="IPR036322">
    <property type="entry name" value="WD40_repeat_dom_sf"/>
</dbReference>
<name>A0AAV1VXN8_LUPLU</name>
<dbReference type="InterPro" id="IPR052858">
    <property type="entry name" value="E3_ubiquitin-ligase_LIN"/>
</dbReference>
<organism evidence="1 2">
    <name type="scientific">Lupinus luteus</name>
    <name type="common">European yellow lupine</name>
    <dbReference type="NCBI Taxonomy" id="3873"/>
    <lineage>
        <taxon>Eukaryota</taxon>
        <taxon>Viridiplantae</taxon>
        <taxon>Streptophyta</taxon>
        <taxon>Embryophyta</taxon>
        <taxon>Tracheophyta</taxon>
        <taxon>Spermatophyta</taxon>
        <taxon>Magnoliopsida</taxon>
        <taxon>eudicotyledons</taxon>
        <taxon>Gunneridae</taxon>
        <taxon>Pentapetalae</taxon>
        <taxon>rosids</taxon>
        <taxon>fabids</taxon>
        <taxon>Fabales</taxon>
        <taxon>Fabaceae</taxon>
        <taxon>Papilionoideae</taxon>
        <taxon>50 kb inversion clade</taxon>
        <taxon>genistoids sensu lato</taxon>
        <taxon>core genistoids</taxon>
        <taxon>Genisteae</taxon>
        <taxon>Lupinus</taxon>
    </lineage>
</organism>
<dbReference type="PANTHER" id="PTHR47446">
    <property type="entry name" value="RING-TYPE E3 UBIQUITIN TRANSFERASE"/>
    <property type="match status" value="1"/>
</dbReference>
<dbReference type="AlphaFoldDB" id="A0AAV1VXN8"/>
<proteinExistence type="predicted"/>
<dbReference type="Proteomes" id="UP001497480">
    <property type="component" value="Unassembled WGS sequence"/>
</dbReference>
<dbReference type="Gene3D" id="2.130.10.10">
    <property type="entry name" value="YVTN repeat-like/Quinoprotein amine dehydrogenase"/>
    <property type="match status" value="1"/>
</dbReference>
<evidence type="ECO:0000313" key="2">
    <source>
        <dbReference type="Proteomes" id="UP001497480"/>
    </source>
</evidence>
<reference evidence="1 2" key="1">
    <citation type="submission" date="2024-03" db="EMBL/GenBank/DDBJ databases">
        <authorList>
            <person name="Martinez-Hernandez J."/>
        </authorList>
    </citation>
    <scope>NUCLEOTIDE SEQUENCE [LARGE SCALE GENOMIC DNA]</scope>
</reference>
<accession>A0AAV1VXN8</accession>
<evidence type="ECO:0000313" key="1">
    <source>
        <dbReference type="EMBL" id="CAL0301616.1"/>
    </source>
</evidence>
<gene>
    <name evidence="1" type="ORF">LLUT_LOCUS2676</name>
</gene>
<dbReference type="EMBL" id="CAXHTB010000002">
    <property type="protein sequence ID" value="CAL0301616.1"/>
    <property type="molecule type" value="Genomic_DNA"/>
</dbReference>